<evidence type="ECO:0000313" key="15">
    <source>
        <dbReference type="Proteomes" id="UP000184130"/>
    </source>
</evidence>
<dbReference type="GO" id="GO:0030488">
    <property type="term" value="P:tRNA methylation"/>
    <property type="evidence" value="ECO:0007669"/>
    <property type="project" value="TreeGrafter"/>
</dbReference>
<dbReference type="InterPro" id="IPR025867">
    <property type="entry name" value="MnmE_helical"/>
</dbReference>
<feature type="binding site" evidence="9">
    <location>
        <position position="21"/>
    </location>
    <ligand>
        <name>(6S)-5-formyl-5,6,7,8-tetrahydrofolate</name>
        <dbReference type="ChEBI" id="CHEBI:57457"/>
    </ligand>
</feature>
<sequence>MSVDTICALATAPGGAIGIIRISGPQSLEILSHVFRGKGDVMSYPANTIHYGHIVPLLQEGPGEVSEVIDEVMVSIFRAPHSYTGEDSVEISCHGSRYILNKVLALLIENGCRQAGPGEFTQRAYLNGKMDLSQAEAVADLIASTNQATHQIAMSQLRGHFSSKLTQLRNQLLKLTSLLELELDFSDHEDLEFADRSELMELTQTIHQHITRLADSFHTGNALKNGIPVAIIGAPNVGKSTLLNALVGEERAIVSDIQGTTRDAIEDTIQLGGITFRFIDTAGIRHTDDQIELMGIDRSIAAAQRALIIIMMTEPGTSYPDVPVRDDQTVIRIENKTEQFQAKFGVGLDQLRQQLINAAPKTTDADVIVTNARHYDALIRANEHLQRVIYGLQMQLSGDLLSEDLRLTLDTLAEITGGQITPNEVLGNIFKHFCVGK</sequence>
<evidence type="ECO:0000259" key="12">
    <source>
        <dbReference type="Pfam" id="PF10396"/>
    </source>
</evidence>
<dbReference type="InterPro" id="IPR006073">
    <property type="entry name" value="GTP-bd"/>
</dbReference>
<dbReference type="PANTHER" id="PTHR42714">
    <property type="entry name" value="TRNA MODIFICATION GTPASE GTPBP3"/>
    <property type="match status" value="1"/>
</dbReference>
<keyword evidence="6 9" id="KW-0460">Magnesium</keyword>
<dbReference type="InterPro" id="IPR027266">
    <property type="entry name" value="TrmE/GcvT-like"/>
</dbReference>
<comment type="function">
    <text evidence="9">Exhibits a very high intrinsic GTPase hydrolysis rate. Involved in the addition of a carboxymethylaminomethyl (cmnm) group at the wobble position (U34) of certain tRNAs, forming tRNA-cmnm(5)s(2)U34.</text>
</comment>
<dbReference type="Pfam" id="PF10396">
    <property type="entry name" value="TrmE_N"/>
    <property type="match status" value="1"/>
</dbReference>
<dbReference type="OrthoDB" id="9805918at2"/>
<dbReference type="Gene3D" id="3.40.50.300">
    <property type="entry name" value="P-loop containing nucleotide triphosphate hydrolases"/>
    <property type="match status" value="1"/>
</dbReference>
<dbReference type="SUPFAM" id="SSF116878">
    <property type="entry name" value="TrmE connector domain"/>
    <property type="match status" value="1"/>
</dbReference>
<dbReference type="GO" id="GO:0003924">
    <property type="term" value="F:GTPase activity"/>
    <property type="evidence" value="ECO:0007669"/>
    <property type="project" value="UniProtKB-UniRule"/>
</dbReference>
<gene>
    <name evidence="9" type="primary">mnmE</name>
    <name evidence="9" type="synonym">trmE</name>
    <name evidence="14" type="ORF">SAMN05216463_11671</name>
</gene>
<keyword evidence="9" id="KW-0963">Cytoplasm</keyword>
<dbReference type="Gene3D" id="1.20.120.430">
    <property type="entry name" value="tRNA modification GTPase MnmE domain 2"/>
    <property type="match status" value="1"/>
</dbReference>
<evidence type="ECO:0000313" key="14">
    <source>
        <dbReference type="EMBL" id="SHK92304.1"/>
    </source>
</evidence>
<dbReference type="SUPFAM" id="SSF52540">
    <property type="entry name" value="P-loop containing nucleoside triphosphate hydrolases"/>
    <property type="match status" value="1"/>
</dbReference>
<evidence type="ECO:0000256" key="1">
    <source>
        <dbReference type="ARBA" id="ARBA00011043"/>
    </source>
</evidence>
<reference evidence="14 15" key="1">
    <citation type="submission" date="2016-11" db="EMBL/GenBank/DDBJ databases">
        <authorList>
            <person name="Jaros S."/>
            <person name="Januszkiewicz K."/>
            <person name="Wedrychowicz H."/>
        </authorList>
    </citation>
    <scope>NUCLEOTIDE SEQUENCE [LARGE SCALE GENOMIC DNA]</scope>
    <source>
        <strain evidence="14 15">KHT3</strain>
    </source>
</reference>
<evidence type="ECO:0000259" key="11">
    <source>
        <dbReference type="Pfam" id="PF01926"/>
    </source>
</evidence>
<keyword evidence="4 9" id="KW-0547">Nucleotide-binding</keyword>
<feature type="binding site" evidence="9">
    <location>
        <position position="236"/>
    </location>
    <ligand>
        <name>K(+)</name>
        <dbReference type="ChEBI" id="CHEBI:29103"/>
    </ligand>
</feature>
<evidence type="ECO:0000259" key="13">
    <source>
        <dbReference type="Pfam" id="PF12631"/>
    </source>
</evidence>
<keyword evidence="2 9" id="KW-0819">tRNA processing</keyword>
<feature type="binding site" evidence="9">
    <location>
        <position position="240"/>
    </location>
    <ligand>
        <name>Mg(2+)</name>
        <dbReference type="ChEBI" id="CHEBI:18420"/>
    </ligand>
</feature>
<dbReference type="NCBIfam" id="TIGR00231">
    <property type="entry name" value="small_GTP"/>
    <property type="match status" value="1"/>
</dbReference>
<comment type="caution">
    <text evidence="9">Lacks conserved residue(s) required for the propagation of feature annotation.</text>
</comment>
<feature type="binding site" evidence="9">
    <location>
        <position position="255"/>
    </location>
    <ligand>
        <name>K(+)</name>
        <dbReference type="ChEBI" id="CHEBI:29103"/>
    </ligand>
</feature>
<dbReference type="EMBL" id="FRBD01000016">
    <property type="protein sequence ID" value="SHK92304.1"/>
    <property type="molecule type" value="Genomic_DNA"/>
</dbReference>
<keyword evidence="3 9" id="KW-0479">Metal-binding</keyword>
<feature type="binding site" evidence="9">
    <location>
        <position position="260"/>
    </location>
    <ligand>
        <name>K(+)</name>
        <dbReference type="ChEBI" id="CHEBI:29103"/>
    </ligand>
</feature>
<dbReference type="GO" id="GO:0005525">
    <property type="term" value="F:GTP binding"/>
    <property type="evidence" value="ECO:0007669"/>
    <property type="project" value="UniProtKB-UniRule"/>
</dbReference>
<dbReference type="RefSeq" id="WP_073209478.1">
    <property type="nucleotide sequence ID" value="NZ_FRBD01000016.1"/>
</dbReference>
<dbReference type="Pfam" id="PF01926">
    <property type="entry name" value="MMR_HSR1"/>
    <property type="match status" value="1"/>
</dbReference>
<keyword evidence="5 9" id="KW-0378">Hydrolase</keyword>
<feature type="domain" description="GTP-binding protein TrmE N-terminal" evidence="12">
    <location>
        <begin position="5"/>
        <end position="129"/>
    </location>
</feature>
<dbReference type="SUPFAM" id="SSF103025">
    <property type="entry name" value="Folate-binding domain"/>
    <property type="match status" value="1"/>
</dbReference>
<feature type="binding site" evidence="9">
    <location>
        <position position="90"/>
    </location>
    <ligand>
        <name>(6S)-5-formyl-5,6,7,8-tetrahydrofolate</name>
        <dbReference type="ChEBI" id="CHEBI:57457"/>
    </ligand>
</feature>
<dbReference type="CDD" id="cd14858">
    <property type="entry name" value="TrmE_N"/>
    <property type="match status" value="1"/>
</dbReference>
<evidence type="ECO:0000256" key="10">
    <source>
        <dbReference type="RuleBase" id="RU003313"/>
    </source>
</evidence>
<dbReference type="InterPro" id="IPR005225">
    <property type="entry name" value="Small_GTP-bd"/>
</dbReference>
<feature type="domain" description="MnmE helical" evidence="13">
    <location>
        <begin position="132"/>
        <end position="434"/>
    </location>
</feature>
<evidence type="ECO:0000256" key="3">
    <source>
        <dbReference type="ARBA" id="ARBA00022723"/>
    </source>
</evidence>
<keyword evidence="7 9" id="KW-0630">Potassium</keyword>
<organism evidence="14 15">
    <name type="scientific">Xylanibacter ruminicola</name>
    <name type="common">Prevotella ruminicola</name>
    <dbReference type="NCBI Taxonomy" id="839"/>
    <lineage>
        <taxon>Bacteria</taxon>
        <taxon>Pseudomonadati</taxon>
        <taxon>Bacteroidota</taxon>
        <taxon>Bacteroidia</taxon>
        <taxon>Bacteroidales</taxon>
        <taxon>Prevotellaceae</taxon>
        <taxon>Xylanibacter</taxon>
    </lineage>
</organism>
<dbReference type="InterPro" id="IPR031168">
    <property type="entry name" value="G_TrmE"/>
</dbReference>
<evidence type="ECO:0000256" key="8">
    <source>
        <dbReference type="ARBA" id="ARBA00023134"/>
    </source>
</evidence>
<dbReference type="GO" id="GO:0042802">
    <property type="term" value="F:identical protein binding"/>
    <property type="evidence" value="ECO:0007669"/>
    <property type="project" value="UniProtKB-ARBA"/>
</dbReference>
<proteinExistence type="inferred from homology"/>
<feature type="binding site" evidence="9">
    <location>
        <position position="257"/>
    </location>
    <ligand>
        <name>K(+)</name>
        <dbReference type="ChEBI" id="CHEBI:29103"/>
    </ligand>
</feature>
<dbReference type="PANTHER" id="PTHR42714:SF2">
    <property type="entry name" value="TRNA MODIFICATION GTPASE GTPBP3, MITOCHONDRIAL"/>
    <property type="match status" value="1"/>
</dbReference>
<dbReference type="CDD" id="cd04164">
    <property type="entry name" value="trmE"/>
    <property type="match status" value="1"/>
</dbReference>
<feature type="binding site" evidence="9">
    <location>
        <position position="261"/>
    </location>
    <ligand>
        <name>Mg(2+)</name>
        <dbReference type="ChEBI" id="CHEBI:18420"/>
    </ligand>
</feature>
<feature type="domain" description="G" evidence="11">
    <location>
        <begin position="229"/>
        <end position="320"/>
    </location>
</feature>
<feature type="binding site" evidence="9">
    <location>
        <begin position="236"/>
        <end position="241"/>
    </location>
    <ligand>
        <name>GTP</name>
        <dbReference type="ChEBI" id="CHEBI:37565"/>
    </ligand>
</feature>
<feature type="binding site" evidence="9">
    <location>
        <position position="437"/>
    </location>
    <ligand>
        <name>(6S)-5-formyl-5,6,7,8-tetrahydrofolate</name>
        <dbReference type="ChEBI" id="CHEBI:57457"/>
    </ligand>
</feature>
<dbReference type="GO" id="GO:0005829">
    <property type="term" value="C:cytosol"/>
    <property type="evidence" value="ECO:0007669"/>
    <property type="project" value="TreeGrafter"/>
</dbReference>
<dbReference type="EC" id="3.6.-.-" evidence="9"/>
<dbReference type="HAMAP" id="MF_00379">
    <property type="entry name" value="GTPase_MnmE"/>
    <property type="match status" value="1"/>
</dbReference>
<feature type="binding site" evidence="9">
    <location>
        <position position="129"/>
    </location>
    <ligand>
        <name>(6S)-5-formyl-5,6,7,8-tetrahydrofolate</name>
        <dbReference type="ChEBI" id="CHEBI:57457"/>
    </ligand>
</feature>
<comment type="cofactor">
    <cofactor evidence="9">
        <name>K(+)</name>
        <dbReference type="ChEBI" id="CHEBI:29103"/>
    </cofactor>
    <text evidence="9">Binds 1 potassium ion per subunit.</text>
</comment>
<evidence type="ECO:0000256" key="9">
    <source>
        <dbReference type="HAMAP-Rule" id="MF_00379"/>
    </source>
</evidence>
<dbReference type="AlphaFoldDB" id="A0A1M6WFA9"/>
<dbReference type="Proteomes" id="UP000184130">
    <property type="component" value="Unassembled WGS sequence"/>
</dbReference>
<feature type="binding site" evidence="9">
    <location>
        <begin position="255"/>
        <end position="261"/>
    </location>
    <ligand>
        <name>GTP</name>
        <dbReference type="ChEBI" id="CHEBI:37565"/>
    </ligand>
</feature>
<dbReference type="Gene3D" id="3.30.1360.120">
    <property type="entry name" value="Probable tRNA modification gtpase trme, domain 1"/>
    <property type="match status" value="1"/>
</dbReference>
<dbReference type="InterPro" id="IPR018948">
    <property type="entry name" value="GTP-bd_TrmE_N"/>
</dbReference>
<name>A0A1M6WFA9_XYLRU</name>
<dbReference type="FunFam" id="3.30.1360.120:FF:000003">
    <property type="entry name" value="tRNA modification GTPase MnmE"/>
    <property type="match status" value="1"/>
</dbReference>
<protein>
    <recommendedName>
        <fullName evidence="9">tRNA modification GTPase MnmE</fullName>
        <ecNumber evidence="9">3.6.-.-</ecNumber>
    </recommendedName>
</protein>
<evidence type="ECO:0000256" key="5">
    <source>
        <dbReference type="ARBA" id="ARBA00022801"/>
    </source>
</evidence>
<evidence type="ECO:0000256" key="2">
    <source>
        <dbReference type="ARBA" id="ARBA00022694"/>
    </source>
</evidence>
<dbReference type="GO" id="GO:0046872">
    <property type="term" value="F:metal ion binding"/>
    <property type="evidence" value="ECO:0007669"/>
    <property type="project" value="UniProtKB-KW"/>
</dbReference>
<dbReference type="GO" id="GO:0002098">
    <property type="term" value="P:tRNA wobble uridine modification"/>
    <property type="evidence" value="ECO:0007669"/>
    <property type="project" value="TreeGrafter"/>
</dbReference>
<comment type="subunit">
    <text evidence="9">Homodimer. Heterotetramer of two MnmE and two MnmG subunits.</text>
</comment>
<evidence type="ECO:0000256" key="6">
    <source>
        <dbReference type="ARBA" id="ARBA00022842"/>
    </source>
</evidence>
<dbReference type="Pfam" id="PF12631">
    <property type="entry name" value="MnmE_helical"/>
    <property type="match status" value="1"/>
</dbReference>
<comment type="subcellular location">
    <subcellularLocation>
        <location evidence="9">Cytoplasm</location>
    </subcellularLocation>
</comment>
<evidence type="ECO:0000256" key="4">
    <source>
        <dbReference type="ARBA" id="ARBA00022741"/>
    </source>
</evidence>
<dbReference type="InterPro" id="IPR027368">
    <property type="entry name" value="MnmE_dom2"/>
</dbReference>
<dbReference type="InterPro" id="IPR004520">
    <property type="entry name" value="GTPase_MnmE"/>
</dbReference>
<dbReference type="NCBIfam" id="TIGR00450">
    <property type="entry name" value="mnmE_trmE_thdF"/>
    <property type="match status" value="1"/>
</dbReference>
<accession>A0A1M6WFA9</accession>
<feature type="binding site" evidence="9">
    <location>
        <begin position="280"/>
        <end position="283"/>
    </location>
    <ligand>
        <name>GTP</name>
        <dbReference type="ChEBI" id="CHEBI:37565"/>
    </ligand>
</feature>
<dbReference type="InterPro" id="IPR027417">
    <property type="entry name" value="P-loop_NTPase"/>
</dbReference>
<comment type="similarity">
    <text evidence="1 9 10">Belongs to the TRAFAC class TrmE-Era-EngA-EngB-Septin-like GTPase superfamily. TrmE GTPase family.</text>
</comment>
<evidence type="ECO:0000256" key="7">
    <source>
        <dbReference type="ARBA" id="ARBA00022958"/>
    </source>
</evidence>
<keyword evidence="8 9" id="KW-0342">GTP-binding</keyword>